<dbReference type="AlphaFoldDB" id="A0A150FTL1"/>
<sequence>MLLAPVVVILLLLVCGPTGPAISADVLLVEPPALAATLEKSLCAPAFREAVMYA</sequence>
<keyword evidence="3" id="KW-1185">Reference proteome</keyword>
<dbReference type="Proteomes" id="UP000075714">
    <property type="component" value="Unassembled WGS sequence"/>
</dbReference>
<feature type="chain" id="PRO_5007561761" evidence="1">
    <location>
        <begin position="24"/>
        <end position="54"/>
    </location>
</feature>
<evidence type="ECO:0000256" key="1">
    <source>
        <dbReference type="SAM" id="SignalP"/>
    </source>
</evidence>
<proteinExistence type="predicted"/>
<evidence type="ECO:0000313" key="2">
    <source>
        <dbReference type="EMBL" id="KXZ40926.1"/>
    </source>
</evidence>
<evidence type="ECO:0000313" key="3">
    <source>
        <dbReference type="Proteomes" id="UP000075714"/>
    </source>
</evidence>
<reference evidence="3" key="1">
    <citation type="journal article" date="2016" name="Nat. Commun.">
        <title>The Gonium pectorale genome demonstrates co-option of cell cycle regulation during the evolution of multicellularity.</title>
        <authorList>
            <person name="Hanschen E.R."/>
            <person name="Marriage T.N."/>
            <person name="Ferris P.J."/>
            <person name="Hamaji T."/>
            <person name="Toyoda A."/>
            <person name="Fujiyama A."/>
            <person name="Neme R."/>
            <person name="Noguchi H."/>
            <person name="Minakuchi Y."/>
            <person name="Suzuki M."/>
            <person name="Kawai-Toyooka H."/>
            <person name="Smith D.R."/>
            <person name="Sparks H."/>
            <person name="Anderson J."/>
            <person name="Bakaric R."/>
            <person name="Luria V."/>
            <person name="Karger A."/>
            <person name="Kirschner M.W."/>
            <person name="Durand P.M."/>
            <person name="Michod R.E."/>
            <person name="Nozaki H."/>
            <person name="Olson B.J."/>
        </authorList>
    </citation>
    <scope>NUCLEOTIDE SEQUENCE [LARGE SCALE GENOMIC DNA]</scope>
    <source>
        <strain evidence="3">NIES-2863</strain>
    </source>
</reference>
<keyword evidence="1" id="KW-0732">Signal</keyword>
<comment type="caution">
    <text evidence="2">The sequence shown here is derived from an EMBL/GenBank/DDBJ whole genome shotgun (WGS) entry which is preliminary data.</text>
</comment>
<protein>
    <submittedName>
        <fullName evidence="2">Uncharacterized protein</fullName>
    </submittedName>
</protein>
<dbReference type="EMBL" id="LSYV01001279">
    <property type="protein sequence ID" value="KXZ40926.1"/>
    <property type="molecule type" value="Genomic_DNA"/>
</dbReference>
<gene>
    <name evidence="2" type="ORF">GPECTOR_1285g535</name>
</gene>
<organism evidence="2 3">
    <name type="scientific">Gonium pectorale</name>
    <name type="common">Green alga</name>
    <dbReference type="NCBI Taxonomy" id="33097"/>
    <lineage>
        <taxon>Eukaryota</taxon>
        <taxon>Viridiplantae</taxon>
        <taxon>Chlorophyta</taxon>
        <taxon>core chlorophytes</taxon>
        <taxon>Chlorophyceae</taxon>
        <taxon>CS clade</taxon>
        <taxon>Chlamydomonadales</taxon>
        <taxon>Volvocaceae</taxon>
        <taxon>Gonium</taxon>
    </lineage>
</organism>
<name>A0A150FTL1_GONPE</name>
<accession>A0A150FTL1</accession>
<feature type="signal peptide" evidence="1">
    <location>
        <begin position="1"/>
        <end position="23"/>
    </location>
</feature>